<evidence type="ECO:0000313" key="2">
    <source>
        <dbReference type="EMBL" id="MFD1310449.1"/>
    </source>
</evidence>
<keyword evidence="1" id="KW-0812">Transmembrane</keyword>
<gene>
    <name evidence="2" type="ORF">ACFQ5X_31980</name>
</gene>
<proteinExistence type="predicted"/>
<dbReference type="Proteomes" id="UP001597058">
    <property type="component" value="Unassembled WGS sequence"/>
</dbReference>
<comment type="caution">
    <text evidence="2">The sequence shown here is derived from an EMBL/GenBank/DDBJ whole genome shotgun (WGS) entry which is preliminary data.</text>
</comment>
<organism evidence="2 3">
    <name type="scientific">Streptomyces kaempferi</name>
    <dbReference type="NCBI Taxonomy" id="333725"/>
    <lineage>
        <taxon>Bacteria</taxon>
        <taxon>Bacillati</taxon>
        <taxon>Actinomycetota</taxon>
        <taxon>Actinomycetes</taxon>
        <taxon>Kitasatosporales</taxon>
        <taxon>Streptomycetaceae</taxon>
        <taxon>Streptomyces</taxon>
    </lineage>
</organism>
<name>A0ABW3XMW7_9ACTN</name>
<dbReference type="RefSeq" id="WP_329526237.1">
    <property type="nucleotide sequence ID" value="NZ_JBHTMM010000053.1"/>
</dbReference>
<sequence length="275" mass="29190">MNADRESDHDMTHGDIAVLLATAADEVRIGPAPCQALVRGGRRRRARRWALAATAALVVAGSTGTLAVAGVTGDDAQRVAPAATRPPVSDERHLYAPWSSDLARGTEHGKKWKVVIYVWGAPRDRTEAQRQLDAMTDSGFEKPGVQPSTASGLVGKSAYFVRLTLDGRTTTRMRGSFEKGDNAFQQSAAMPLATTKTATSGSDERLVVGQVSTTAQEVTCTWDDATTTTASRPAPGTGIVGDFEDAIRPADGSPSDWYVCVGPEGRTFRTVAVTK</sequence>
<evidence type="ECO:0000256" key="1">
    <source>
        <dbReference type="SAM" id="Phobius"/>
    </source>
</evidence>
<dbReference type="EMBL" id="JBHTMM010000053">
    <property type="protein sequence ID" value="MFD1310449.1"/>
    <property type="molecule type" value="Genomic_DNA"/>
</dbReference>
<reference evidence="3" key="1">
    <citation type="journal article" date="2019" name="Int. J. Syst. Evol. Microbiol.">
        <title>The Global Catalogue of Microorganisms (GCM) 10K type strain sequencing project: providing services to taxonomists for standard genome sequencing and annotation.</title>
        <authorList>
            <consortium name="The Broad Institute Genomics Platform"/>
            <consortium name="The Broad Institute Genome Sequencing Center for Infectious Disease"/>
            <person name="Wu L."/>
            <person name="Ma J."/>
        </authorList>
    </citation>
    <scope>NUCLEOTIDE SEQUENCE [LARGE SCALE GENOMIC DNA]</scope>
    <source>
        <strain evidence="3">CGMCC 4.7020</strain>
    </source>
</reference>
<protein>
    <recommendedName>
        <fullName evidence="4">Secreted protein</fullName>
    </recommendedName>
</protein>
<keyword evidence="3" id="KW-1185">Reference proteome</keyword>
<keyword evidence="1" id="KW-1133">Transmembrane helix</keyword>
<evidence type="ECO:0008006" key="4">
    <source>
        <dbReference type="Google" id="ProtNLM"/>
    </source>
</evidence>
<feature type="transmembrane region" description="Helical" evidence="1">
    <location>
        <begin position="49"/>
        <end position="71"/>
    </location>
</feature>
<keyword evidence="1" id="KW-0472">Membrane</keyword>
<evidence type="ECO:0000313" key="3">
    <source>
        <dbReference type="Proteomes" id="UP001597058"/>
    </source>
</evidence>
<accession>A0ABW3XMW7</accession>